<dbReference type="Proteomes" id="UP000665944">
    <property type="component" value="Unassembled WGS sequence"/>
</dbReference>
<dbReference type="InterPro" id="IPR036397">
    <property type="entry name" value="RNaseH_sf"/>
</dbReference>
<dbReference type="SUPFAM" id="SSF53098">
    <property type="entry name" value="Ribonuclease H-like"/>
    <property type="match status" value="1"/>
</dbReference>
<name>A0A4Q9WRR8_STAHO</name>
<organism evidence="4 5">
    <name type="scientific">Staphylococcus hominis</name>
    <dbReference type="NCBI Taxonomy" id="1290"/>
    <lineage>
        <taxon>Bacteria</taxon>
        <taxon>Bacillati</taxon>
        <taxon>Bacillota</taxon>
        <taxon>Bacilli</taxon>
        <taxon>Bacillales</taxon>
        <taxon>Staphylococcaceae</taxon>
        <taxon>Staphylococcus</taxon>
    </lineage>
</organism>
<evidence type="ECO:0000256" key="1">
    <source>
        <dbReference type="ARBA" id="ARBA00022722"/>
    </source>
</evidence>
<dbReference type="PANTHER" id="PTHR30231:SF42">
    <property type="entry name" value="EXONUCLEASE"/>
    <property type="match status" value="1"/>
</dbReference>
<dbReference type="CDD" id="cd06130">
    <property type="entry name" value="DNA_pol_III_epsilon_like"/>
    <property type="match status" value="1"/>
</dbReference>
<keyword evidence="5" id="KW-1185">Reference proteome</keyword>
<protein>
    <submittedName>
        <fullName evidence="4">3'-5' exonuclease</fullName>
    </submittedName>
</protein>
<dbReference type="InterPro" id="IPR012337">
    <property type="entry name" value="RNaseH-like_sf"/>
</dbReference>
<keyword evidence="3 4" id="KW-0269">Exonuclease</keyword>
<dbReference type="InterPro" id="IPR006054">
    <property type="entry name" value="DnaQ"/>
</dbReference>
<comment type="caution">
    <text evidence="4">The sequence shown here is derived from an EMBL/GenBank/DDBJ whole genome shotgun (WGS) entry which is preliminary data.</text>
</comment>
<dbReference type="GO" id="GO:0008408">
    <property type="term" value="F:3'-5' exonuclease activity"/>
    <property type="evidence" value="ECO:0007669"/>
    <property type="project" value="TreeGrafter"/>
</dbReference>
<dbReference type="SMART" id="SM00479">
    <property type="entry name" value="EXOIII"/>
    <property type="match status" value="1"/>
</dbReference>
<dbReference type="GO" id="GO:0003677">
    <property type="term" value="F:DNA binding"/>
    <property type="evidence" value="ECO:0007669"/>
    <property type="project" value="InterPro"/>
</dbReference>
<dbReference type="FunFam" id="3.30.420.10:FF:000045">
    <property type="entry name" value="3'-5' exonuclease DinG"/>
    <property type="match status" value="1"/>
</dbReference>
<sequence>MLKNSFIALDFETANKKRTSICSVGMVKVVDNEIVETFYTLVNPHDYFSETNIHVHGIHPEDVKGAPDFKEVFPYMLQFINQLPVVAHNAAFDMGVLHQSLKHLNIAVPSLTYFCSYQLARRTIKAYRYGLKHLMNHYNLNFHGHHDALNDAKACAMITYRLLKHYDSLQSVLQFHGKNLKDRNR</sequence>
<keyword evidence="2" id="KW-0378">Hydrolase</keyword>
<dbReference type="Pfam" id="PF00929">
    <property type="entry name" value="RNase_T"/>
    <property type="match status" value="1"/>
</dbReference>
<dbReference type="Gene3D" id="3.30.420.10">
    <property type="entry name" value="Ribonuclease H-like superfamily/Ribonuclease H"/>
    <property type="match status" value="1"/>
</dbReference>
<keyword evidence="1" id="KW-0540">Nuclease</keyword>
<reference evidence="4 5" key="1">
    <citation type="submission" date="2022-06" db="EMBL/GenBank/DDBJ databases">
        <title>Staphylococcus hominis ShoR14 genome sequence.</title>
        <authorList>
            <person name="Yeo C.C."/>
            <person name="Chew C.H."/>
            <person name="Che Hamzah A.M."/>
            <person name="Al-Trad E.I."/>
        </authorList>
    </citation>
    <scope>NUCLEOTIDE SEQUENCE [LARGE SCALE GENOMIC DNA]</scope>
    <source>
        <strain evidence="4 5">ShoR14</strain>
    </source>
</reference>
<proteinExistence type="predicted"/>
<dbReference type="AlphaFoldDB" id="A0A4Q9WRR8"/>
<dbReference type="NCBIfam" id="TIGR00573">
    <property type="entry name" value="dnaq"/>
    <property type="match status" value="1"/>
</dbReference>
<dbReference type="InterPro" id="IPR013520">
    <property type="entry name" value="Ribonucl_H"/>
</dbReference>
<evidence type="ECO:0000256" key="3">
    <source>
        <dbReference type="ARBA" id="ARBA00022839"/>
    </source>
</evidence>
<dbReference type="GO" id="GO:0006260">
    <property type="term" value="P:DNA replication"/>
    <property type="evidence" value="ECO:0007669"/>
    <property type="project" value="InterPro"/>
</dbReference>
<gene>
    <name evidence="4" type="ORF">J7T32_006880</name>
</gene>
<dbReference type="GO" id="GO:0005829">
    <property type="term" value="C:cytosol"/>
    <property type="evidence" value="ECO:0007669"/>
    <property type="project" value="TreeGrafter"/>
</dbReference>
<evidence type="ECO:0000256" key="2">
    <source>
        <dbReference type="ARBA" id="ARBA00022801"/>
    </source>
</evidence>
<dbReference type="PANTHER" id="PTHR30231">
    <property type="entry name" value="DNA POLYMERASE III SUBUNIT EPSILON"/>
    <property type="match status" value="1"/>
</dbReference>
<dbReference type="GO" id="GO:0003887">
    <property type="term" value="F:DNA-directed DNA polymerase activity"/>
    <property type="evidence" value="ECO:0007669"/>
    <property type="project" value="InterPro"/>
</dbReference>
<evidence type="ECO:0000313" key="4">
    <source>
        <dbReference type="EMBL" id="MCM5672496.1"/>
    </source>
</evidence>
<dbReference type="RefSeq" id="WP_017175235.1">
    <property type="nucleotide sequence ID" value="NZ_CAXOIK010000011.1"/>
</dbReference>
<evidence type="ECO:0000313" key="5">
    <source>
        <dbReference type="Proteomes" id="UP000665944"/>
    </source>
</evidence>
<dbReference type="EMBL" id="JAGHKT020000007">
    <property type="protein sequence ID" value="MCM5672496.1"/>
    <property type="molecule type" value="Genomic_DNA"/>
</dbReference>
<accession>A0A4Q9WRR8</accession>